<evidence type="ECO:0000313" key="2">
    <source>
        <dbReference type="EMBL" id="KAK3733189.1"/>
    </source>
</evidence>
<dbReference type="Proteomes" id="UP001283361">
    <property type="component" value="Unassembled WGS sequence"/>
</dbReference>
<name>A0AAE1CSV1_9GAST</name>
<sequence length="70" mass="8254">MFTQWSSILWSSRLPRRLRLGTVNRALIGSVSDYILHHAQCHVIVCRHKDHAHKDKERNHSYSSCRRQCA</sequence>
<feature type="domain" description="UspA" evidence="1">
    <location>
        <begin position="20"/>
        <end position="47"/>
    </location>
</feature>
<protein>
    <recommendedName>
        <fullName evidence="1">UspA domain-containing protein</fullName>
    </recommendedName>
</protein>
<dbReference type="InterPro" id="IPR014729">
    <property type="entry name" value="Rossmann-like_a/b/a_fold"/>
</dbReference>
<comment type="caution">
    <text evidence="2">The sequence shown here is derived from an EMBL/GenBank/DDBJ whole genome shotgun (WGS) entry which is preliminary data.</text>
</comment>
<evidence type="ECO:0000259" key="1">
    <source>
        <dbReference type="Pfam" id="PF00582"/>
    </source>
</evidence>
<accession>A0AAE1CSV1</accession>
<proteinExistence type="predicted"/>
<dbReference type="InterPro" id="IPR006016">
    <property type="entry name" value="UspA"/>
</dbReference>
<keyword evidence="3" id="KW-1185">Reference proteome</keyword>
<dbReference type="Pfam" id="PF00582">
    <property type="entry name" value="Usp"/>
    <property type="match status" value="1"/>
</dbReference>
<organism evidence="2 3">
    <name type="scientific">Elysia crispata</name>
    <name type="common">lettuce slug</name>
    <dbReference type="NCBI Taxonomy" id="231223"/>
    <lineage>
        <taxon>Eukaryota</taxon>
        <taxon>Metazoa</taxon>
        <taxon>Spiralia</taxon>
        <taxon>Lophotrochozoa</taxon>
        <taxon>Mollusca</taxon>
        <taxon>Gastropoda</taxon>
        <taxon>Heterobranchia</taxon>
        <taxon>Euthyneura</taxon>
        <taxon>Panpulmonata</taxon>
        <taxon>Sacoglossa</taxon>
        <taxon>Placobranchoidea</taxon>
        <taxon>Plakobranchidae</taxon>
        <taxon>Elysia</taxon>
    </lineage>
</organism>
<dbReference type="Gene3D" id="3.40.50.620">
    <property type="entry name" value="HUPs"/>
    <property type="match status" value="1"/>
</dbReference>
<dbReference type="SUPFAM" id="SSF52402">
    <property type="entry name" value="Adenine nucleotide alpha hydrolases-like"/>
    <property type="match status" value="1"/>
</dbReference>
<evidence type="ECO:0000313" key="3">
    <source>
        <dbReference type="Proteomes" id="UP001283361"/>
    </source>
</evidence>
<reference evidence="2" key="1">
    <citation type="journal article" date="2023" name="G3 (Bethesda)">
        <title>A reference genome for the long-term kleptoplast-retaining sea slug Elysia crispata morphotype clarki.</title>
        <authorList>
            <person name="Eastman K.E."/>
            <person name="Pendleton A.L."/>
            <person name="Shaikh M.A."/>
            <person name="Suttiyut T."/>
            <person name="Ogas R."/>
            <person name="Tomko P."/>
            <person name="Gavelis G."/>
            <person name="Widhalm J.R."/>
            <person name="Wisecaver J.H."/>
        </authorList>
    </citation>
    <scope>NUCLEOTIDE SEQUENCE</scope>
    <source>
        <strain evidence="2">ECLA1</strain>
    </source>
</reference>
<dbReference type="AlphaFoldDB" id="A0AAE1CSV1"/>
<dbReference type="EMBL" id="JAWDGP010006910">
    <property type="protein sequence ID" value="KAK3733189.1"/>
    <property type="molecule type" value="Genomic_DNA"/>
</dbReference>
<gene>
    <name evidence="2" type="ORF">RRG08_046109</name>
</gene>